<accession>A0A1W0A9D8</accession>
<evidence type="ECO:0000256" key="1">
    <source>
        <dbReference type="SAM" id="Phobius"/>
    </source>
</evidence>
<keyword evidence="1" id="KW-0812">Transmembrane</keyword>
<feature type="transmembrane region" description="Helical" evidence="1">
    <location>
        <begin position="24"/>
        <end position="45"/>
    </location>
</feature>
<evidence type="ECO:0008006" key="4">
    <source>
        <dbReference type="Google" id="ProtNLM"/>
    </source>
</evidence>
<dbReference type="Proteomes" id="UP000243217">
    <property type="component" value="Unassembled WGS sequence"/>
</dbReference>
<dbReference type="OrthoDB" id="78222at2759"/>
<organism evidence="2 3">
    <name type="scientific">Thraustotheca clavata</name>
    <dbReference type="NCBI Taxonomy" id="74557"/>
    <lineage>
        <taxon>Eukaryota</taxon>
        <taxon>Sar</taxon>
        <taxon>Stramenopiles</taxon>
        <taxon>Oomycota</taxon>
        <taxon>Saprolegniomycetes</taxon>
        <taxon>Saprolegniales</taxon>
        <taxon>Achlyaceae</taxon>
        <taxon>Thraustotheca</taxon>
    </lineage>
</organism>
<comment type="caution">
    <text evidence="2">The sequence shown here is derived from an EMBL/GenBank/DDBJ whole genome shotgun (WGS) entry which is preliminary data.</text>
</comment>
<evidence type="ECO:0000313" key="3">
    <source>
        <dbReference type="Proteomes" id="UP000243217"/>
    </source>
</evidence>
<dbReference type="AlphaFoldDB" id="A0A1W0A9D8"/>
<protein>
    <recommendedName>
        <fullName evidence="4">Transmembrane protein</fullName>
    </recommendedName>
</protein>
<gene>
    <name evidence="2" type="ORF">THRCLA_01036</name>
</gene>
<keyword evidence="1" id="KW-0472">Membrane</keyword>
<sequence>MATFSQAVDTSQMPTVFALFTQRVVQYMTFTMIRIAYTTSIYVIFSHGHVEELNMFELSLVSGIAWVGRSLIFVQGLTVLSILSTASVELDAQDGISFFQNFGNKTCLAAKEMSWLVGIVNDIFIICTTEWTLKYATTNSILIWATSACLAILVLVEPTITIDRQCHIDTFDFQVICNLGDIAIGSSSRLPLFHRHLFDVQTTKSKCKFIIAFIGYLFEQALWTINGVYCLDTTSTVLNGVLSCRYRNKWYVFDIKTW</sequence>
<reference evidence="2 3" key="1">
    <citation type="journal article" date="2014" name="Genome Biol. Evol.">
        <title>The secreted proteins of Achlya hypogyna and Thraustotheca clavata identify the ancestral oomycete secretome and reveal gene acquisitions by horizontal gene transfer.</title>
        <authorList>
            <person name="Misner I."/>
            <person name="Blouin N."/>
            <person name="Leonard G."/>
            <person name="Richards T.A."/>
            <person name="Lane C.E."/>
        </authorList>
    </citation>
    <scope>NUCLEOTIDE SEQUENCE [LARGE SCALE GENOMIC DNA]</scope>
    <source>
        <strain evidence="2 3">ATCC 34112</strain>
    </source>
</reference>
<keyword evidence="3" id="KW-1185">Reference proteome</keyword>
<evidence type="ECO:0000313" key="2">
    <source>
        <dbReference type="EMBL" id="OQS06927.1"/>
    </source>
</evidence>
<name>A0A1W0A9D8_9STRA</name>
<proteinExistence type="predicted"/>
<dbReference type="EMBL" id="JNBS01000291">
    <property type="protein sequence ID" value="OQS06927.1"/>
    <property type="molecule type" value="Genomic_DNA"/>
</dbReference>
<feature type="transmembrane region" description="Helical" evidence="1">
    <location>
        <begin position="141"/>
        <end position="160"/>
    </location>
</feature>
<keyword evidence="1" id="KW-1133">Transmembrane helix</keyword>